<comment type="caution">
    <text evidence="5">The sequence shown here is derived from an EMBL/GenBank/DDBJ whole genome shotgun (WGS) entry which is preliminary data.</text>
</comment>
<dbReference type="SUPFAM" id="SSF54928">
    <property type="entry name" value="RNA-binding domain, RBD"/>
    <property type="match status" value="2"/>
</dbReference>
<evidence type="ECO:0000256" key="1">
    <source>
        <dbReference type="ARBA" id="ARBA00022884"/>
    </source>
</evidence>
<feature type="region of interest" description="Disordered" evidence="3">
    <location>
        <begin position="73"/>
        <end position="99"/>
    </location>
</feature>
<dbReference type="InterPro" id="IPR035979">
    <property type="entry name" value="RBD_domain_sf"/>
</dbReference>
<sequence>MELFLSQIPATLTYDEIHAYFTQFGRVAHLKIKRDHGFLRFDTMEATDRVLNSKHYIGDLLVNVERATSPGRDGIGYASRGGYNTPTSGRGYTRPRESNQYRRGGCPHCNHCDHFRGSGIPPRYDRGGHYRDSRGSNFDNHPNNRLKIVVDGLTPECDTTMLKDLASKYDLEAVYTRITNTGNHGIIEFKTFEDKETALRRLEGVEYMGQRISVRPYWMRENGSDYRRPKRIEDSESKVGNIYDDINENALVKDNK</sequence>
<dbReference type="InterPro" id="IPR012677">
    <property type="entry name" value="Nucleotide-bd_a/b_plait_sf"/>
</dbReference>
<dbReference type="CDD" id="cd00590">
    <property type="entry name" value="RRM_SF"/>
    <property type="match status" value="1"/>
</dbReference>
<name>A0ABQ7HZE5_9MICR</name>
<keyword evidence="6" id="KW-1185">Reference proteome</keyword>
<evidence type="ECO:0000259" key="4">
    <source>
        <dbReference type="PROSITE" id="PS50102"/>
    </source>
</evidence>
<evidence type="ECO:0000313" key="5">
    <source>
        <dbReference type="EMBL" id="KAF7683566.1"/>
    </source>
</evidence>
<dbReference type="InterPro" id="IPR050374">
    <property type="entry name" value="RRT5_SRSF_SR"/>
</dbReference>
<evidence type="ECO:0000256" key="2">
    <source>
        <dbReference type="PROSITE-ProRule" id="PRU00176"/>
    </source>
</evidence>
<dbReference type="Pfam" id="PF00076">
    <property type="entry name" value="RRM_1"/>
    <property type="match status" value="2"/>
</dbReference>
<protein>
    <submittedName>
        <fullName evidence="5">Splicing factor</fullName>
    </submittedName>
</protein>
<dbReference type="PROSITE" id="PS50102">
    <property type="entry name" value="RRM"/>
    <property type="match status" value="1"/>
</dbReference>
<evidence type="ECO:0000313" key="6">
    <source>
        <dbReference type="Proteomes" id="UP001516464"/>
    </source>
</evidence>
<dbReference type="PANTHER" id="PTHR23003">
    <property type="entry name" value="RNA RECOGNITION MOTIF RRM DOMAIN CONTAINING PROTEIN"/>
    <property type="match status" value="1"/>
</dbReference>
<evidence type="ECO:0000256" key="3">
    <source>
        <dbReference type="SAM" id="MobiDB-lite"/>
    </source>
</evidence>
<reference evidence="5 6" key="1">
    <citation type="submission" date="2019-01" db="EMBL/GenBank/DDBJ databases">
        <title>Genomes sequencing and comparative genomics of infectious freshwater microsporidia, Cucumispora dikerogammari and Thelohania contejeani.</title>
        <authorList>
            <person name="Cormier A."/>
            <person name="Giraud I."/>
            <person name="Wattier R."/>
            <person name="Teixeira M."/>
            <person name="Grandjean F."/>
            <person name="Rigaud T."/>
            <person name="Cordaux R."/>
        </authorList>
    </citation>
    <scope>NUCLEOTIDE SEQUENCE [LARGE SCALE GENOMIC DNA]</scope>
    <source>
        <strain evidence="5">T1</strain>
        <tissue evidence="5">Spores</tissue>
    </source>
</reference>
<keyword evidence="1 2" id="KW-0694">RNA-binding</keyword>
<dbReference type="SMART" id="SM00360">
    <property type="entry name" value="RRM"/>
    <property type="match status" value="2"/>
</dbReference>
<organism evidence="5 6">
    <name type="scientific">Astathelohania contejeani</name>
    <dbReference type="NCBI Taxonomy" id="164912"/>
    <lineage>
        <taxon>Eukaryota</taxon>
        <taxon>Fungi</taxon>
        <taxon>Fungi incertae sedis</taxon>
        <taxon>Microsporidia</taxon>
        <taxon>Astathelohaniidae</taxon>
        <taxon>Astathelohania</taxon>
    </lineage>
</organism>
<feature type="domain" description="RRM" evidence="4">
    <location>
        <begin position="1"/>
        <end position="69"/>
    </location>
</feature>
<dbReference type="InterPro" id="IPR000504">
    <property type="entry name" value="RRM_dom"/>
</dbReference>
<accession>A0ABQ7HZE5</accession>
<dbReference type="EMBL" id="SBIQ01000074">
    <property type="protein sequence ID" value="KAF7683566.1"/>
    <property type="molecule type" value="Genomic_DNA"/>
</dbReference>
<dbReference type="Proteomes" id="UP001516464">
    <property type="component" value="Unassembled WGS sequence"/>
</dbReference>
<gene>
    <name evidence="5" type="ORF">TCON_1230</name>
</gene>
<proteinExistence type="predicted"/>
<dbReference type="Gene3D" id="3.30.70.330">
    <property type="match status" value="2"/>
</dbReference>